<protein>
    <submittedName>
        <fullName evidence="4">Shikimate dehydrogenase</fullName>
    </submittedName>
</protein>
<dbReference type="Pfam" id="PF08501">
    <property type="entry name" value="Shikimate_dh_N"/>
    <property type="match status" value="1"/>
</dbReference>
<organism evidence="4 5">
    <name type="scientific">Brotocaccenecus cirricatena</name>
    <dbReference type="NCBI Taxonomy" id="3064195"/>
    <lineage>
        <taxon>Bacteria</taxon>
        <taxon>Bacillati</taxon>
        <taxon>Bacillota</taxon>
        <taxon>Clostridia</taxon>
        <taxon>Eubacteriales</taxon>
        <taxon>Oscillospiraceae</taxon>
        <taxon>Brotocaccenecus</taxon>
    </lineage>
</organism>
<evidence type="ECO:0000256" key="1">
    <source>
        <dbReference type="ARBA" id="ARBA00004871"/>
    </source>
</evidence>
<dbReference type="EMBL" id="JAJEPW010000077">
    <property type="protein sequence ID" value="MCC2130855.1"/>
    <property type="molecule type" value="Genomic_DNA"/>
</dbReference>
<dbReference type="GO" id="GO:0050661">
    <property type="term" value="F:NADP binding"/>
    <property type="evidence" value="ECO:0007669"/>
    <property type="project" value="TreeGrafter"/>
</dbReference>
<dbReference type="SUPFAM" id="SSF53223">
    <property type="entry name" value="Aminoacid dehydrogenase-like, N-terminal domain"/>
    <property type="match status" value="1"/>
</dbReference>
<accession>A0AAE3AIC9</accession>
<dbReference type="AlphaFoldDB" id="A0AAE3AIC9"/>
<dbReference type="RefSeq" id="WP_302929983.1">
    <property type="nucleotide sequence ID" value="NZ_JAJEPW010000077.1"/>
</dbReference>
<dbReference type="InterPro" id="IPR022893">
    <property type="entry name" value="Shikimate_DH_fam"/>
</dbReference>
<evidence type="ECO:0000256" key="2">
    <source>
        <dbReference type="ARBA" id="ARBA00023141"/>
    </source>
</evidence>
<dbReference type="InterPro" id="IPR036291">
    <property type="entry name" value="NAD(P)-bd_dom_sf"/>
</dbReference>
<dbReference type="InterPro" id="IPR046346">
    <property type="entry name" value="Aminoacid_DH-like_N_sf"/>
</dbReference>
<dbReference type="Gene3D" id="3.40.50.10860">
    <property type="entry name" value="Leucine Dehydrogenase, chain A, domain 1"/>
    <property type="match status" value="1"/>
</dbReference>
<reference evidence="4" key="1">
    <citation type="submission" date="2021-10" db="EMBL/GenBank/DDBJ databases">
        <title>Anaerobic single-cell dispensing facilitates the cultivation of human gut bacteria.</title>
        <authorList>
            <person name="Afrizal A."/>
        </authorList>
    </citation>
    <scope>NUCLEOTIDE SEQUENCE</scope>
    <source>
        <strain evidence="4">CLA-AA-H272</strain>
    </source>
</reference>
<dbReference type="GO" id="GO:0009423">
    <property type="term" value="P:chorismate biosynthetic process"/>
    <property type="evidence" value="ECO:0007669"/>
    <property type="project" value="TreeGrafter"/>
</dbReference>
<keyword evidence="2" id="KW-0028">Amino-acid biosynthesis</keyword>
<dbReference type="GO" id="GO:0005829">
    <property type="term" value="C:cytosol"/>
    <property type="evidence" value="ECO:0007669"/>
    <property type="project" value="TreeGrafter"/>
</dbReference>
<dbReference type="Gene3D" id="3.40.50.720">
    <property type="entry name" value="NAD(P)-binding Rossmann-like Domain"/>
    <property type="match status" value="2"/>
</dbReference>
<evidence type="ECO:0000313" key="5">
    <source>
        <dbReference type="Proteomes" id="UP001199319"/>
    </source>
</evidence>
<name>A0AAE3AIC9_9FIRM</name>
<dbReference type="GO" id="GO:0009073">
    <property type="term" value="P:aromatic amino acid family biosynthetic process"/>
    <property type="evidence" value="ECO:0007669"/>
    <property type="project" value="UniProtKB-KW"/>
</dbReference>
<keyword evidence="5" id="KW-1185">Reference proteome</keyword>
<dbReference type="Proteomes" id="UP001199319">
    <property type="component" value="Unassembled WGS sequence"/>
</dbReference>
<feature type="domain" description="Shikimate dehydrogenase substrate binding N-terminal" evidence="3">
    <location>
        <begin position="5"/>
        <end position="87"/>
    </location>
</feature>
<comment type="caution">
    <text evidence="4">The sequence shown here is derived from an EMBL/GenBank/DDBJ whole genome shotgun (WGS) entry which is preliminary data.</text>
</comment>
<evidence type="ECO:0000313" key="4">
    <source>
        <dbReference type="EMBL" id="MCC2130855.1"/>
    </source>
</evidence>
<dbReference type="SUPFAM" id="SSF51735">
    <property type="entry name" value="NAD(P)-binding Rossmann-fold domains"/>
    <property type="match status" value="1"/>
</dbReference>
<dbReference type="GO" id="GO:0004764">
    <property type="term" value="F:shikimate 3-dehydrogenase (NADP+) activity"/>
    <property type="evidence" value="ECO:0007669"/>
    <property type="project" value="InterPro"/>
</dbReference>
<dbReference type="PANTHER" id="PTHR21089">
    <property type="entry name" value="SHIKIMATE DEHYDROGENASE"/>
    <property type="match status" value="1"/>
</dbReference>
<comment type="pathway">
    <text evidence="1">Metabolic intermediate biosynthesis; chorismate biosynthesis; chorismate from D-erythrose 4-phosphate and phosphoenolpyruvate: step 4/7.</text>
</comment>
<dbReference type="InterPro" id="IPR013708">
    <property type="entry name" value="Shikimate_DH-bd_N"/>
</dbReference>
<evidence type="ECO:0000259" key="3">
    <source>
        <dbReference type="Pfam" id="PF08501"/>
    </source>
</evidence>
<gene>
    <name evidence="4" type="ORF">LKD37_15320</name>
</gene>
<proteinExistence type="predicted"/>
<sequence length="257" mass="26896">MRLCVIGDPVGHSLSPLLHRRMLDRAGLTGSYETVTVTPDTLPEFLAAARAGAWDGCNVTMPLKQAILPLLDELDPAAAACGAVNTVCFRRGLAVGYNTDAPGIRAGLLAHGADPRAGQVLIIGNGGAARAARFALGDCRLLTAARHGGDIPLDRLPQAARGSLVFINATPLGMEGFPPFASLSFLEALPPGAAVFDLVYHPRQTALLAAARDRGLTAIGGMELLVQQAILAFSRFTGTALDREAVRRDLLAMVGEK</sequence>
<keyword evidence="2" id="KW-0057">Aromatic amino acid biosynthesis</keyword>
<dbReference type="GO" id="GO:0019632">
    <property type="term" value="P:shikimate metabolic process"/>
    <property type="evidence" value="ECO:0007669"/>
    <property type="project" value="TreeGrafter"/>
</dbReference>
<dbReference type="PANTHER" id="PTHR21089:SF1">
    <property type="entry name" value="BIFUNCTIONAL 3-DEHYDROQUINATE DEHYDRATASE_SHIKIMATE DEHYDROGENASE, CHLOROPLASTIC"/>
    <property type="match status" value="1"/>
</dbReference>